<dbReference type="EMBL" id="CABPSP010000016">
    <property type="protein sequence ID" value="VVE73225.1"/>
    <property type="molecule type" value="Genomic_DNA"/>
</dbReference>
<dbReference type="Proteomes" id="UP000383122">
    <property type="component" value="Unassembled WGS sequence"/>
</dbReference>
<reference evidence="1 2" key="1">
    <citation type="submission" date="2019-08" db="EMBL/GenBank/DDBJ databases">
        <authorList>
            <person name="Peeters C."/>
        </authorList>
    </citation>
    <scope>NUCLEOTIDE SEQUENCE [LARGE SCALE GENOMIC DNA]</scope>
    <source>
        <strain evidence="1 2">LMG 31117</strain>
    </source>
</reference>
<sequence length="250" mass="27482">MAMIGKSAYASEQMDVQQDGRWSVVVSPYIWAASLSGHGAFGPNEVPARVSFPTIVSNLDLAVMGEVEVTNGRYGVYFDGQYTNAGKDASIGGLDARFATTSKMITVGGFFRAATFSQSGLTRFGHSREISIEPTFGFRWTQLIASVTPMVGQHTSNWIDPFIGLRVNADLSERWTLFSEADIGGFGAGSRFSTNLQVYAGYRMFLFKQPAIFRVGYRAWYQDYAHGDGGDRFSWRVTQHGPVVGLSTIF</sequence>
<name>A0A5E5AKV1_9BURK</name>
<evidence type="ECO:0008006" key="3">
    <source>
        <dbReference type="Google" id="ProtNLM"/>
    </source>
</evidence>
<proteinExistence type="predicted"/>
<evidence type="ECO:0000313" key="2">
    <source>
        <dbReference type="Proteomes" id="UP000383122"/>
    </source>
</evidence>
<evidence type="ECO:0000313" key="1">
    <source>
        <dbReference type="EMBL" id="VVE73225.1"/>
    </source>
</evidence>
<dbReference type="AlphaFoldDB" id="A0A5E5AKV1"/>
<organism evidence="1 2">
    <name type="scientific">Pandoraea anapnoica</name>
    <dbReference type="NCBI Taxonomy" id="2508301"/>
    <lineage>
        <taxon>Bacteria</taxon>
        <taxon>Pseudomonadati</taxon>
        <taxon>Pseudomonadota</taxon>
        <taxon>Betaproteobacteria</taxon>
        <taxon>Burkholderiales</taxon>
        <taxon>Burkholderiaceae</taxon>
        <taxon>Pandoraea</taxon>
    </lineage>
</organism>
<gene>
    <name evidence="1" type="ORF">PAN31117_04662</name>
</gene>
<accession>A0A5E5AKV1</accession>
<protein>
    <recommendedName>
        <fullName evidence="3">Outer membrane protein beta-barrel domain-containing protein</fullName>
    </recommendedName>
</protein>
<keyword evidence="2" id="KW-1185">Reference proteome</keyword>